<evidence type="ECO:0000256" key="2">
    <source>
        <dbReference type="ARBA" id="ARBA00008440"/>
    </source>
</evidence>
<feature type="domain" description="K+ potassium transporter integral membrane" evidence="12">
    <location>
        <begin position="274"/>
        <end position="528"/>
    </location>
</feature>
<evidence type="ECO:0000256" key="9">
    <source>
        <dbReference type="ARBA" id="ARBA00023136"/>
    </source>
</evidence>
<evidence type="ECO:0000256" key="5">
    <source>
        <dbReference type="ARBA" id="ARBA00022692"/>
    </source>
</evidence>
<feature type="transmembrane region" description="Helical" evidence="10">
    <location>
        <begin position="314"/>
        <end position="334"/>
    </location>
</feature>
<dbReference type="OrthoDB" id="504708at2759"/>
<keyword evidence="7 10" id="KW-1133">Transmembrane helix</keyword>
<sequence length="787" mass="88062">LQKAVVYILGETEIKTGPNSSFVKKIVVNYLYSFLKKNFRQGEKAFAIPRQQVLKVGMDNWVRTLRLAFQCIGVIYGDIGTSPLYVYASTFSSGISDVDDLYGVLSLILYSIILLPMIKYVFIVLYANDNGDGGTFALYSLISRYAKVSLIPNQQAEDAMVSNYGLDTVSTPMRRAQWMKKTLESSKVAKVAIFLLAILGTSMVISDGVLTPAISVLSAVSGLQEKAPQLKQGQIVLISVVILVVLFSVQRFGTDKVGYSFAPIILLWFLCIGDYFRRNGKDAWISLGGILLCFTGTEAMFADLGHFNVRAVQLSFSFVLFPAVSLAYIGQAAFLRKHPEHVLDTFYRSIPGPLFWPTFIVAVAAAIIASQAMISGAFSIIQQSQTLSCFPRVKVLHTSKLYEGQVYIPEVNFVLGLLCVIVTLAFQTTTDIGHAYGICVTSVMIITTILLVIVMLLIWRVSIWLIIPFCLLYGFIELVYLSSVLYKFTEGGYLPIVIATFLVVMMAIWHYVHVKKYWYELEHIVTNEAMRQLIQTHDVKRISGVGFLYTELVQGISPIFPHLIEKIPFVHSVLMFVSIKHLPIPHVDVSERFLFRNVESKTSRMFRCVARYGYSDKLESAKEFAASLIEGLQSYIEEGQFITDMQIQETEPQTTSIADSNTKPRKAGSSTVYIEEALTASETTGLTQPPISSYSAHSSGRISEEQSRTVAEEKQSIQRELHDGTLQKGVVYIMGETEIKAGPNSSFVKKFVVNYMYSFLRKNFRQGEKAFAIPRQQVLKVGMVYEI</sequence>
<dbReference type="InterPro" id="IPR003855">
    <property type="entry name" value="K+_transporter"/>
</dbReference>
<reference evidence="14 15" key="1">
    <citation type="submission" date="2016-09" db="EMBL/GenBank/DDBJ databases">
        <title>The draft genome of Dichanthelium oligosanthes: A C3 panicoid grass species.</title>
        <authorList>
            <person name="Studer A.J."/>
            <person name="Schnable J.C."/>
            <person name="Brutnell T.P."/>
        </authorList>
    </citation>
    <scope>NUCLEOTIDE SEQUENCE [LARGE SCALE GENOMIC DNA]</scope>
    <source>
        <strain evidence="15">cv. Kellogg 1175</strain>
        <tissue evidence="14">Leaf</tissue>
    </source>
</reference>
<feature type="transmembrane region" description="Helical" evidence="10">
    <location>
        <begin position="107"/>
        <end position="127"/>
    </location>
</feature>
<keyword evidence="3" id="KW-0813">Transport</keyword>
<evidence type="ECO:0000313" key="15">
    <source>
        <dbReference type="Proteomes" id="UP000095767"/>
    </source>
</evidence>
<feature type="transmembrane region" description="Helical" evidence="10">
    <location>
        <begin position="354"/>
        <end position="374"/>
    </location>
</feature>
<feature type="transmembrane region" description="Helical" evidence="10">
    <location>
        <begin position="67"/>
        <end position="87"/>
    </location>
</feature>
<evidence type="ECO:0000256" key="8">
    <source>
        <dbReference type="ARBA" id="ARBA00023065"/>
    </source>
</evidence>
<dbReference type="PANTHER" id="PTHR30540:SF116">
    <property type="entry name" value="POTASSIUM TRANSPORTER"/>
    <property type="match status" value="1"/>
</dbReference>
<evidence type="ECO:0000259" key="13">
    <source>
        <dbReference type="Pfam" id="PF22776"/>
    </source>
</evidence>
<dbReference type="NCBIfam" id="TIGR00794">
    <property type="entry name" value="kup"/>
    <property type="match status" value="1"/>
</dbReference>
<name>A0A1E5VD02_9POAL</name>
<organism evidence="14 15">
    <name type="scientific">Dichanthelium oligosanthes</name>
    <dbReference type="NCBI Taxonomy" id="888268"/>
    <lineage>
        <taxon>Eukaryota</taxon>
        <taxon>Viridiplantae</taxon>
        <taxon>Streptophyta</taxon>
        <taxon>Embryophyta</taxon>
        <taxon>Tracheophyta</taxon>
        <taxon>Spermatophyta</taxon>
        <taxon>Magnoliopsida</taxon>
        <taxon>Liliopsida</taxon>
        <taxon>Poales</taxon>
        <taxon>Poaceae</taxon>
        <taxon>PACMAD clade</taxon>
        <taxon>Panicoideae</taxon>
        <taxon>Panicodae</taxon>
        <taxon>Paniceae</taxon>
        <taxon>Dichantheliinae</taxon>
        <taxon>Dichanthelium</taxon>
    </lineage>
</organism>
<dbReference type="EMBL" id="LWDX02043755">
    <property type="protein sequence ID" value="OEL23020.1"/>
    <property type="molecule type" value="Genomic_DNA"/>
</dbReference>
<feature type="region of interest" description="Disordered" evidence="11">
    <location>
        <begin position="683"/>
        <end position="704"/>
    </location>
</feature>
<feature type="non-terminal residue" evidence="14">
    <location>
        <position position="1"/>
    </location>
</feature>
<dbReference type="GO" id="GO:0016020">
    <property type="term" value="C:membrane"/>
    <property type="evidence" value="ECO:0007669"/>
    <property type="project" value="UniProtKB-SubCell"/>
</dbReference>
<comment type="function">
    <text evidence="10">Potassium transporter.</text>
</comment>
<proteinExistence type="inferred from homology"/>
<comment type="caution">
    <text evidence="10">Lacks conserved residue(s) required for the propagation of feature annotation.</text>
</comment>
<feature type="transmembrane region" description="Helical" evidence="10">
    <location>
        <begin position="465"/>
        <end position="486"/>
    </location>
</feature>
<feature type="transmembrane region" description="Helical" evidence="10">
    <location>
        <begin position="283"/>
        <end position="302"/>
    </location>
</feature>
<keyword evidence="15" id="KW-1185">Reference proteome</keyword>
<feature type="transmembrane region" description="Helical" evidence="10">
    <location>
        <begin position="257"/>
        <end position="277"/>
    </location>
</feature>
<comment type="similarity">
    <text evidence="2 10">Belongs to the HAK/KUP transporter (TC 2.A.72.3) family.</text>
</comment>
<feature type="transmembrane region" description="Helical" evidence="10">
    <location>
        <begin position="406"/>
        <end position="426"/>
    </location>
</feature>
<dbReference type="STRING" id="888268.A0A1E5VD02"/>
<feature type="transmembrane region" description="Helical" evidence="10">
    <location>
        <begin position="234"/>
        <end position="250"/>
    </location>
</feature>
<dbReference type="InterPro" id="IPR053951">
    <property type="entry name" value="K_trans_N"/>
</dbReference>
<feature type="domain" description="K+ potassium transporter C-terminal" evidence="13">
    <location>
        <begin position="4"/>
        <end position="58"/>
    </location>
</feature>
<gene>
    <name evidence="14" type="ORF">BAE44_0015961</name>
</gene>
<evidence type="ECO:0000313" key="14">
    <source>
        <dbReference type="EMBL" id="OEL23020.1"/>
    </source>
</evidence>
<keyword evidence="6 10" id="KW-0630">Potassium</keyword>
<dbReference type="PANTHER" id="PTHR30540">
    <property type="entry name" value="OSMOTIC STRESS POTASSIUM TRANSPORTER"/>
    <property type="match status" value="1"/>
</dbReference>
<dbReference type="Pfam" id="PF02705">
    <property type="entry name" value="K_trans"/>
    <property type="match status" value="2"/>
</dbReference>
<evidence type="ECO:0000256" key="7">
    <source>
        <dbReference type="ARBA" id="ARBA00022989"/>
    </source>
</evidence>
<keyword evidence="8 10" id="KW-0406">Ion transport</keyword>
<keyword evidence="9 10" id="KW-0472">Membrane</keyword>
<feature type="compositionally biased region" description="Polar residues" evidence="11">
    <location>
        <begin position="683"/>
        <end position="701"/>
    </location>
</feature>
<evidence type="ECO:0000256" key="3">
    <source>
        <dbReference type="ARBA" id="ARBA00022448"/>
    </source>
</evidence>
<dbReference type="AlphaFoldDB" id="A0A1E5VD02"/>
<feature type="domain" description="K+ potassium transporter C-terminal" evidence="13">
    <location>
        <begin position="544"/>
        <end position="787"/>
    </location>
</feature>
<feature type="transmembrane region" description="Helical" evidence="10">
    <location>
        <begin position="432"/>
        <end position="458"/>
    </location>
</feature>
<evidence type="ECO:0000256" key="6">
    <source>
        <dbReference type="ARBA" id="ARBA00022958"/>
    </source>
</evidence>
<comment type="caution">
    <text evidence="14">The sequence shown here is derived from an EMBL/GenBank/DDBJ whole genome shotgun (WGS) entry which is preliminary data.</text>
</comment>
<keyword evidence="4 10" id="KW-0633">Potassium transport</keyword>
<feature type="transmembrane region" description="Helical" evidence="10">
    <location>
        <begin position="492"/>
        <end position="512"/>
    </location>
</feature>
<feature type="domain" description="K+ potassium transporter integral membrane" evidence="12">
    <location>
        <begin position="67"/>
        <end position="273"/>
    </location>
</feature>
<evidence type="ECO:0000259" key="12">
    <source>
        <dbReference type="Pfam" id="PF02705"/>
    </source>
</evidence>
<accession>A0A1E5VD02</accession>
<evidence type="ECO:0000256" key="10">
    <source>
        <dbReference type="RuleBase" id="RU321113"/>
    </source>
</evidence>
<evidence type="ECO:0000256" key="11">
    <source>
        <dbReference type="SAM" id="MobiDB-lite"/>
    </source>
</evidence>
<dbReference type="Proteomes" id="UP000095767">
    <property type="component" value="Unassembled WGS sequence"/>
</dbReference>
<comment type="subcellular location">
    <subcellularLocation>
        <location evidence="1 10">Membrane</location>
        <topology evidence="1 10">Multi-pass membrane protein</topology>
    </subcellularLocation>
</comment>
<dbReference type="InterPro" id="IPR053952">
    <property type="entry name" value="K_trans_C"/>
</dbReference>
<dbReference type="Pfam" id="PF22776">
    <property type="entry name" value="K_trans_C"/>
    <property type="match status" value="2"/>
</dbReference>
<evidence type="ECO:0000256" key="4">
    <source>
        <dbReference type="ARBA" id="ARBA00022538"/>
    </source>
</evidence>
<keyword evidence="5 10" id="KW-0812">Transmembrane</keyword>
<protein>
    <recommendedName>
        <fullName evidence="10">Potassium transporter</fullName>
    </recommendedName>
</protein>
<dbReference type="GO" id="GO:0015079">
    <property type="term" value="F:potassium ion transmembrane transporter activity"/>
    <property type="evidence" value="ECO:0007669"/>
    <property type="project" value="UniProtKB-UniRule"/>
</dbReference>
<evidence type="ECO:0000256" key="1">
    <source>
        <dbReference type="ARBA" id="ARBA00004141"/>
    </source>
</evidence>